<dbReference type="GO" id="GO:0004497">
    <property type="term" value="F:monooxygenase activity"/>
    <property type="evidence" value="ECO:0007669"/>
    <property type="project" value="UniProtKB-KW"/>
</dbReference>
<dbReference type="InterPro" id="IPR001128">
    <property type="entry name" value="Cyt_P450"/>
</dbReference>
<dbReference type="InterPro" id="IPR050121">
    <property type="entry name" value="Cytochrome_P450_monoxygenase"/>
</dbReference>
<sequence length="134" mass="14422">MFNSPFTSLCAWLKPRGLDYLLAAAAPPAMSKCNEEVFSESGSLIIVGSDTSAIGLAAAFFYLTRYPHAQEKLAKEVKSAFSSVDDIKGGAAVHSSQYLQAFIQGTMRMSPPVPTDIAPEVPGDVLGRIWLILR</sequence>
<name>A0A8H4YP10_9HYPO</name>
<protein>
    <recommendedName>
        <fullName evidence="10">Cytochrome P450 monooxygenase</fullName>
    </recommendedName>
</protein>
<dbReference type="GO" id="GO:0020037">
    <property type="term" value="F:heme binding"/>
    <property type="evidence" value="ECO:0007669"/>
    <property type="project" value="InterPro"/>
</dbReference>
<dbReference type="Pfam" id="PF00067">
    <property type="entry name" value="p450"/>
    <property type="match status" value="1"/>
</dbReference>
<dbReference type="InterPro" id="IPR036396">
    <property type="entry name" value="Cyt_P450_sf"/>
</dbReference>
<keyword evidence="6" id="KW-0408">Iron</keyword>
<evidence type="ECO:0000256" key="4">
    <source>
        <dbReference type="ARBA" id="ARBA00022723"/>
    </source>
</evidence>
<keyword evidence="9" id="KW-1185">Reference proteome</keyword>
<comment type="similarity">
    <text evidence="2">Belongs to the cytochrome P450 family.</text>
</comment>
<evidence type="ECO:0000313" key="8">
    <source>
        <dbReference type="EMBL" id="KAF5231512.1"/>
    </source>
</evidence>
<dbReference type="PANTHER" id="PTHR24305:SF237">
    <property type="entry name" value="CYTOCHROME P450 MONOOXYGENASE ATNE-RELATED"/>
    <property type="match status" value="1"/>
</dbReference>
<organism evidence="8 9">
    <name type="scientific">Fusarium anthophilum</name>
    <dbReference type="NCBI Taxonomy" id="48485"/>
    <lineage>
        <taxon>Eukaryota</taxon>
        <taxon>Fungi</taxon>
        <taxon>Dikarya</taxon>
        <taxon>Ascomycota</taxon>
        <taxon>Pezizomycotina</taxon>
        <taxon>Sordariomycetes</taxon>
        <taxon>Hypocreomycetidae</taxon>
        <taxon>Hypocreales</taxon>
        <taxon>Nectriaceae</taxon>
        <taxon>Fusarium</taxon>
        <taxon>Fusarium fujikuroi species complex</taxon>
    </lineage>
</organism>
<keyword evidence="7" id="KW-0503">Monooxygenase</keyword>
<dbReference type="GO" id="GO:0016705">
    <property type="term" value="F:oxidoreductase activity, acting on paired donors, with incorporation or reduction of molecular oxygen"/>
    <property type="evidence" value="ECO:0007669"/>
    <property type="project" value="InterPro"/>
</dbReference>
<dbReference type="Proteomes" id="UP000573603">
    <property type="component" value="Unassembled WGS sequence"/>
</dbReference>
<dbReference type="GO" id="GO:0005506">
    <property type="term" value="F:iron ion binding"/>
    <property type="evidence" value="ECO:0007669"/>
    <property type="project" value="InterPro"/>
</dbReference>
<dbReference type="PANTHER" id="PTHR24305">
    <property type="entry name" value="CYTOCHROME P450"/>
    <property type="match status" value="1"/>
</dbReference>
<reference evidence="8 9" key="1">
    <citation type="journal article" date="2020" name="BMC Genomics">
        <title>Correction to: Identification and distribution of gene clusters required for synthesis of sphingolipid metabolism inhibitors in diverse species of the filamentous fungus Fusarium.</title>
        <authorList>
            <person name="Kim H.S."/>
            <person name="Lohmar J.M."/>
            <person name="Busman M."/>
            <person name="Brown D.W."/>
            <person name="Naumann T.A."/>
            <person name="Divon H.H."/>
            <person name="Lysoe E."/>
            <person name="Uhlig S."/>
            <person name="Proctor R.H."/>
        </authorList>
    </citation>
    <scope>NUCLEOTIDE SEQUENCE [LARGE SCALE GENOMIC DNA]</scope>
    <source>
        <strain evidence="8 9">NRRL 25214</strain>
    </source>
</reference>
<proteinExistence type="inferred from homology"/>
<keyword evidence="3" id="KW-0349">Heme</keyword>
<dbReference type="Gene3D" id="1.10.630.10">
    <property type="entry name" value="Cytochrome P450"/>
    <property type="match status" value="1"/>
</dbReference>
<keyword evidence="4" id="KW-0479">Metal-binding</keyword>
<dbReference type="PRINTS" id="PR00463">
    <property type="entry name" value="EP450I"/>
</dbReference>
<dbReference type="AlphaFoldDB" id="A0A8H4YP10"/>
<dbReference type="InterPro" id="IPR002401">
    <property type="entry name" value="Cyt_P450_E_grp-I"/>
</dbReference>
<evidence type="ECO:0000256" key="3">
    <source>
        <dbReference type="ARBA" id="ARBA00022617"/>
    </source>
</evidence>
<evidence type="ECO:0000313" key="9">
    <source>
        <dbReference type="Proteomes" id="UP000573603"/>
    </source>
</evidence>
<dbReference type="EMBL" id="JABEVY010000478">
    <property type="protein sequence ID" value="KAF5231512.1"/>
    <property type="molecule type" value="Genomic_DNA"/>
</dbReference>
<evidence type="ECO:0008006" key="10">
    <source>
        <dbReference type="Google" id="ProtNLM"/>
    </source>
</evidence>
<dbReference type="SUPFAM" id="SSF48264">
    <property type="entry name" value="Cytochrome P450"/>
    <property type="match status" value="1"/>
</dbReference>
<evidence type="ECO:0000256" key="6">
    <source>
        <dbReference type="ARBA" id="ARBA00023004"/>
    </source>
</evidence>
<evidence type="ECO:0000256" key="5">
    <source>
        <dbReference type="ARBA" id="ARBA00023002"/>
    </source>
</evidence>
<evidence type="ECO:0000256" key="2">
    <source>
        <dbReference type="ARBA" id="ARBA00010617"/>
    </source>
</evidence>
<comment type="cofactor">
    <cofactor evidence="1">
        <name>heme</name>
        <dbReference type="ChEBI" id="CHEBI:30413"/>
    </cofactor>
</comment>
<evidence type="ECO:0000256" key="1">
    <source>
        <dbReference type="ARBA" id="ARBA00001971"/>
    </source>
</evidence>
<keyword evidence="5" id="KW-0560">Oxidoreductase</keyword>
<evidence type="ECO:0000256" key="7">
    <source>
        <dbReference type="ARBA" id="ARBA00023033"/>
    </source>
</evidence>
<comment type="caution">
    <text evidence="8">The sequence shown here is derived from an EMBL/GenBank/DDBJ whole genome shotgun (WGS) entry which is preliminary data.</text>
</comment>
<gene>
    <name evidence="8" type="ORF">FANTH_13373</name>
</gene>
<accession>A0A8H4YP10</accession>